<organism evidence="1">
    <name type="scientific">marine sediment metagenome</name>
    <dbReference type="NCBI Taxonomy" id="412755"/>
    <lineage>
        <taxon>unclassified sequences</taxon>
        <taxon>metagenomes</taxon>
        <taxon>ecological metagenomes</taxon>
    </lineage>
</organism>
<proteinExistence type="predicted"/>
<accession>A0A0F9DQ82</accession>
<dbReference type="EMBL" id="LAZR01038341">
    <property type="protein sequence ID" value="KKL19821.1"/>
    <property type="molecule type" value="Genomic_DNA"/>
</dbReference>
<reference evidence="1" key="1">
    <citation type="journal article" date="2015" name="Nature">
        <title>Complex archaea that bridge the gap between prokaryotes and eukaryotes.</title>
        <authorList>
            <person name="Spang A."/>
            <person name="Saw J.H."/>
            <person name="Jorgensen S.L."/>
            <person name="Zaremba-Niedzwiedzka K."/>
            <person name="Martijn J."/>
            <person name="Lind A.E."/>
            <person name="van Eijk R."/>
            <person name="Schleper C."/>
            <person name="Guy L."/>
            <person name="Ettema T.J."/>
        </authorList>
    </citation>
    <scope>NUCLEOTIDE SEQUENCE</scope>
</reference>
<evidence type="ECO:0000313" key="1">
    <source>
        <dbReference type="EMBL" id="KKL19821.1"/>
    </source>
</evidence>
<gene>
    <name evidence="1" type="ORF">LCGC14_2461630</name>
</gene>
<name>A0A0F9DQ82_9ZZZZ</name>
<comment type="caution">
    <text evidence="1">The sequence shown here is derived from an EMBL/GenBank/DDBJ whole genome shotgun (WGS) entry which is preliminary data.</text>
</comment>
<sequence>MNKNQLNSRKSIIQKIYKYYGDVYCLPGLHNHSIEYVNWARSVQAGGPKPHCKHEWPLPGYDELKWISQGREHTWKYPPCMLCLIEQEIEEINKIQTTNSSFS</sequence>
<dbReference type="AlphaFoldDB" id="A0A0F9DQ82"/>
<protein>
    <submittedName>
        <fullName evidence="1">Uncharacterized protein</fullName>
    </submittedName>
</protein>